<feature type="transmembrane region" description="Helical" evidence="1">
    <location>
        <begin position="106"/>
        <end position="125"/>
    </location>
</feature>
<name>X1D3D8_9ZZZZ</name>
<accession>X1D3D8</accession>
<protein>
    <recommendedName>
        <fullName evidence="3">Glycosyltransferase RgtA/B/C/D-like domain-containing protein</fullName>
    </recommendedName>
</protein>
<keyword evidence="1" id="KW-1133">Transmembrane helix</keyword>
<feature type="transmembrane region" description="Helical" evidence="1">
    <location>
        <begin position="137"/>
        <end position="164"/>
    </location>
</feature>
<keyword evidence="1" id="KW-0812">Transmembrane</keyword>
<evidence type="ECO:0008006" key="3">
    <source>
        <dbReference type="Google" id="ProtNLM"/>
    </source>
</evidence>
<keyword evidence="1" id="KW-0472">Membrane</keyword>
<evidence type="ECO:0000313" key="2">
    <source>
        <dbReference type="EMBL" id="GAG90991.1"/>
    </source>
</evidence>
<feature type="transmembrane region" description="Helical" evidence="1">
    <location>
        <begin position="12"/>
        <end position="30"/>
    </location>
</feature>
<proteinExistence type="predicted"/>
<gene>
    <name evidence="2" type="ORF">S01H4_48295</name>
</gene>
<dbReference type="EMBL" id="BART01027210">
    <property type="protein sequence ID" value="GAG90991.1"/>
    <property type="molecule type" value="Genomic_DNA"/>
</dbReference>
<organism evidence="2">
    <name type="scientific">marine sediment metagenome</name>
    <dbReference type="NCBI Taxonomy" id="412755"/>
    <lineage>
        <taxon>unclassified sequences</taxon>
        <taxon>metagenomes</taxon>
        <taxon>ecological metagenomes</taxon>
    </lineage>
</organism>
<dbReference type="AlphaFoldDB" id="X1D3D8"/>
<feature type="non-terminal residue" evidence="2">
    <location>
        <position position="191"/>
    </location>
</feature>
<comment type="caution">
    <text evidence="2">The sequence shown here is derived from an EMBL/GenBank/DDBJ whole genome shotgun (WGS) entry which is preliminary data.</text>
</comment>
<reference evidence="2" key="1">
    <citation type="journal article" date="2014" name="Front. Microbiol.">
        <title>High frequency of phylogenetically diverse reductive dehalogenase-homologous genes in deep subseafloor sedimentary metagenomes.</title>
        <authorList>
            <person name="Kawai M."/>
            <person name="Futagami T."/>
            <person name="Toyoda A."/>
            <person name="Takaki Y."/>
            <person name="Nishi S."/>
            <person name="Hori S."/>
            <person name="Arai W."/>
            <person name="Tsubouchi T."/>
            <person name="Morono Y."/>
            <person name="Uchiyama I."/>
            <person name="Ito T."/>
            <person name="Fujiyama A."/>
            <person name="Inagaki F."/>
            <person name="Takami H."/>
        </authorList>
    </citation>
    <scope>NUCLEOTIDE SEQUENCE</scope>
    <source>
        <strain evidence="2">Expedition CK06-06</strain>
    </source>
</reference>
<feature type="transmembrane region" description="Helical" evidence="1">
    <location>
        <begin position="170"/>
        <end position="190"/>
    </location>
</feature>
<sequence>MNDESIRRANKLDFLILLPIVALAFYLAFIPHQSYPYSVHVDEWVHLAHSKAMLQAGSTTYIDPFFGESTIGPTSAFSQMGPHLYTGYYLFWGVFQQISGLSWLTIFKYFPAIIFVITVLSAYILGRREGFGLEAALFTCLIPTTVGILGPGFMVPVAFGLLFIPLALFLVLNFRTIWSYLALFLLTCFLL</sequence>
<evidence type="ECO:0000256" key="1">
    <source>
        <dbReference type="SAM" id="Phobius"/>
    </source>
</evidence>